<keyword evidence="2" id="KW-1185">Reference proteome</keyword>
<dbReference type="Proteomes" id="UP001163324">
    <property type="component" value="Chromosome 2"/>
</dbReference>
<evidence type="ECO:0000313" key="1">
    <source>
        <dbReference type="EMBL" id="KAI9902958.1"/>
    </source>
</evidence>
<name>A0ACC0VB15_9HYPO</name>
<sequence length="83" mass="9044">MIALIGAGDFLVLPSSRPQNPEESANAMTSIGSSPWQAQPRAMMNARNDANFMCVTARGTNGRSISRVQEACSFEFNQKLLRP</sequence>
<comment type="caution">
    <text evidence="1">The sequence shown here is derived from an EMBL/GenBank/DDBJ whole genome shotgun (WGS) entry which is preliminary data.</text>
</comment>
<reference evidence="1" key="1">
    <citation type="submission" date="2022-10" db="EMBL/GenBank/DDBJ databases">
        <title>Complete Genome of Trichothecium roseum strain YXFP-22015, a Plant Pathogen Isolated from Citrus.</title>
        <authorList>
            <person name="Wang Y."/>
            <person name="Zhu L."/>
        </authorList>
    </citation>
    <scope>NUCLEOTIDE SEQUENCE</scope>
    <source>
        <strain evidence="1">YXFP-22015</strain>
    </source>
</reference>
<proteinExistence type="predicted"/>
<protein>
    <submittedName>
        <fullName evidence="1">Uncharacterized protein</fullName>
    </submittedName>
</protein>
<accession>A0ACC0VB15</accession>
<evidence type="ECO:0000313" key="2">
    <source>
        <dbReference type="Proteomes" id="UP001163324"/>
    </source>
</evidence>
<organism evidence="1 2">
    <name type="scientific">Trichothecium roseum</name>
    <dbReference type="NCBI Taxonomy" id="47278"/>
    <lineage>
        <taxon>Eukaryota</taxon>
        <taxon>Fungi</taxon>
        <taxon>Dikarya</taxon>
        <taxon>Ascomycota</taxon>
        <taxon>Pezizomycotina</taxon>
        <taxon>Sordariomycetes</taxon>
        <taxon>Hypocreomycetidae</taxon>
        <taxon>Hypocreales</taxon>
        <taxon>Hypocreales incertae sedis</taxon>
        <taxon>Trichothecium</taxon>
    </lineage>
</organism>
<gene>
    <name evidence="1" type="ORF">N3K66_002310</name>
</gene>
<dbReference type="EMBL" id="CM047941">
    <property type="protein sequence ID" value="KAI9902958.1"/>
    <property type="molecule type" value="Genomic_DNA"/>
</dbReference>